<proteinExistence type="predicted"/>
<evidence type="ECO:0000313" key="3">
    <source>
        <dbReference type="Proteomes" id="UP001595696"/>
    </source>
</evidence>
<reference evidence="3" key="1">
    <citation type="journal article" date="2019" name="Int. J. Syst. Evol. Microbiol.">
        <title>The Global Catalogue of Microorganisms (GCM) 10K type strain sequencing project: providing services to taxonomists for standard genome sequencing and annotation.</title>
        <authorList>
            <consortium name="The Broad Institute Genomics Platform"/>
            <consortium name="The Broad Institute Genome Sequencing Center for Infectious Disease"/>
            <person name="Wu L."/>
            <person name="Ma J."/>
        </authorList>
    </citation>
    <scope>NUCLEOTIDE SEQUENCE [LARGE SCALE GENOMIC DNA]</scope>
    <source>
        <strain evidence="3">CGMCC 4.7330</strain>
    </source>
</reference>
<gene>
    <name evidence="2" type="ORF">ACFO0B_12590</name>
</gene>
<protein>
    <submittedName>
        <fullName evidence="2">Uncharacterized protein</fullName>
    </submittedName>
</protein>
<dbReference type="RefSeq" id="WP_378612583.1">
    <property type="nucleotide sequence ID" value="NZ_JBHSAX010000013.1"/>
</dbReference>
<feature type="compositionally biased region" description="Basic and acidic residues" evidence="1">
    <location>
        <begin position="97"/>
        <end position="125"/>
    </location>
</feature>
<name>A0ABV8DSG9_9NOCA</name>
<keyword evidence="3" id="KW-1185">Reference proteome</keyword>
<evidence type="ECO:0000313" key="2">
    <source>
        <dbReference type="EMBL" id="MFC3962823.1"/>
    </source>
</evidence>
<sequence>MGGDGAGRKDDPPPALWAERLAESACWRVRVRVDGPHDDSGAVTVTTPVWSDGPAVTQMRGLVAEFGTLEPRTTGTALGFAHRHTARGRAPGVLAWLDRDPDGAANGGDRRPDGRRADRLPERRWPRTGSFVPRVCSASVHSATSHHARAAAAAGGPPAPTAGPPRCAGWTGRPRSRAPA</sequence>
<evidence type="ECO:0000256" key="1">
    <source>
        <dbReference type="SAM" id="MobiDB-lite"/>
    </source>
</evidence>
<comment type="caution">
    <text evidence="2">The sequence shown here is derived from an EMBL/GenBank/DDBJ whole genome shotgun (WGS) entry which is preliminary data.</text>
</comment>
<dbReference type="EMBL" id="JBHSAX010000013">
    <property type="protein sequence ID" value="MFC3962823.1"/>
    <property type="molecule type" value="Genomic_DNA"/>
</dbReference>
<feature type="region of interest" description="Disordered" evidence="1">
    <location>
        <begin position="92"/>
        <end position="180"/>
    </location>
</feature>
<organism evidence="2 3">
    <name type="scientific">Nocardia jiangsuensis</name>
    <dbReference type="NCBI Taxonomy" id="1691563"/>
    <lineage>
        <taxon>Bacteria</taxon>
        <taxon>Bacillati</taxon>
        <taxon>Actinomycetota</taxon>
        <taxon>Actinomycetes</taxon>
        <taxon>Mycobacteriales</taxon>
        <taxon>Nocardiaceae</taxon>
        <taxon>Nocardia</taxon>
    </lineage>
</organism>
<accession>A0ABV8DSG9</accession>
<dbReference type="Proteomes" id="UP001595696">
    <property type="component" value="Unassembled WGS sequence"/>
</dbReference>